<gene>
    <name evidence="2" type="ORF">C030809_086</name>
</gene>
<sequence>MKHIQVNNLDFENIKTTLKEYLRAQSDFTDYDFEGSVWSTFLDVLAYNTYYTAFNTNMVVNELFLESATLRDNVISLAKQLGYKPKSVVAAKAMVNFQVNFPGSAPAIIVLKKGTGFVTTYNDKLYRFVVLDDYKAGVVNGQAFFTNVEVYEGSVVEDNFTTSNFVKSQKYVLSNGKADTSTIRVKVYPTEQSSEFAYFTMIDNIIDIKDTDGIFYVDESADERYELFFGDGVIGQKLEHNNYVEASYLISNGAEANGASLFVFAGVLEDVNGTAFGTEVRNITVVDNANGGADIESIDKIKFNAPKLYATQNRAVTASDYAAIVRKIYPAISDIITYGGEEERYPEFGKVKIVIKPESGANLSTTTKQQIIAGLKDYAVASVTPEIKDPSILYLELDSRVQFNTRITNQYPEDIRTKVYSGVEQYTKASSTEKFNGKFRYSKYIGVIDSSDRSITSNTTTVMMRKDFYPLINSTSFYELCFQNAFKSNCPEDGPVIQSTAFRVSEYPVTDVYMEDRFGKMILYRLDPGTGEKIVLKDYIGDVDYDEGEIKLYDVTIIEGTFFDNRISVRVVPRNNDIDASRHMYLDVDVANSKFAVYPE</sequence>
<dbReference type="EMBL" id="KU686194">
    <property type="protein sequence ID" value="AOV57841.1"/>
    <property type="molecule type" value="Genomic_DNA"/>
</dbReference>
<dbReference type="Pfam" id="PF21379">
    <property type="entry name" value="Gp6-like_1st"/>
    <property type="match status" value="1"/>
</dbReference>
<reference evidence="2 3" key="1">
    <citation type="journal article" date="2016" name="Virology">
        <title>The genomic content and context of auxiliary metabolic genes in marine cyanomyoviruses.</title>
        <authorList>
            <person name="Crummett L.T."/>
            <person name="Puxty R.J."/>
            <person name="Weihe C."/>
            <person name="Marston M.F."/>
            <person name="Martiny J.B."/>
        </authorList>
    </citation>
    <scope>NUCLEOTIDE SEQUENCE [LARGE SCALE GENOMIC DNA]</scope>
    <source>
        <strain evidence="2">0809CC03</strain>
    </source>
</reference>
<dbReference type="Proteomes" id="UP000241591">
    <property type="component" value="Segment"/>
</dbReference>
<dbReference type="InterPro" id="IPR049026">
    <property type="entry name" value="Gp6-like_N"/>
</dbReference>
<evidence type="ECO:0000313" key="3">
    <source>
        <dbReference type="Proteomes" id="UP000241591"/>
    </source>
</evidence>
<accession>A0A1D8KGT2</accession>
<evidence type="ECO:0000259" key="1">
    <source>
        <dbReference type="Pfam" id="PF21379"/>
    </source>
</evidence>
<protein>
    <submittedName>
        <fullName evidence="2">Baseplate wedge subunit</fullName>
    </submittedName>
</protein>
<proteinExistence type="predicted"/>
<evidence type="ECO:0000313" key="2">
    <source>
        <dbReference type="EMBL" id="AOV57841.1"/>
    </source>
</evidence>
<feature type="domain" description="Baseplate wedge protein gp6-like N-terminal helical" evidence="1">
    <location>
        <begin position="11"/>
        <end position="83"/>
    </location>
</feature>
<name>A0A1D8KGT2_9CAUD</name>
<dbReference type="Gene3D" id="3.30.300.200">
    <property type="match status" value="1"/>
</dbReference>
<organism evidence="2 3">
    <name type="scientific">Synechococcus phage S-CAM1</name>
    <dbReference type="NCBI Taxonomy" id="754037"/>
    <lineage>
        <taxon>Viruses</taxon>
        <taxon>Duplodnaviria</taxon>
        <taxon>Heunggongvirae</taxon>
        <taxon>Uroviricota</taxon>
        <taxon>Caudoviricetes</taxon>
        <taxon>Pantevenvirales</taxon>
        <taxon>Kyanoviridae</taxon>
        <taxon>Anaposvirus</taxon>
        <taxon>Anaposvirus socalone</taxon>
    </lineage>
</organism>